<dbReference type="GO" id="GO:0110051">
    <property type="term" value="P:metabolite repair"/>
    <property type="evidence" value="ECO:0007669"/>
    <property type="project" value="TreeGrafter"/>
</dbReference>
<comment type="catalytic activity">
    <reaction evidence="16 17 18">
        <text>(6S)-NADPHX + ADP = AMP + phosphate + NADPH + H(+)</text>
        <dbReference type="Rhea" id="RHEA:32235"/>
        <dbReference type="ChEBI" id="CHEBI:15378"/>
        <dbReference type="ChEBI" id="CHEBI:43474"/>
        <dbReference type="ChEBI" id="CHEBI:57783"/>
        <dbReference type="ChEBI" id="CHEBI:64076"/>
        <dbReference type="ChEBI" id="CHEBI:456215"/>
        <dbReference type="ChEBI" id="CHEBI:456216"/>
        <dbReference type="EC" id="4.2.1.136"/>
    </reaction>
</comment>
<dbReference type="InterPro" id="IPR036652">
    <property type="entry name" value="YjeF_N_dom_sf"/>
</dbReference>
<keyword evidence="11 18" id="KW-0413">Isomerase</keyword>
<dbReference type="NCBIfam" id="TIGR00197">
    <property type="entry name" value="yjeF_nterm"/>
    <property type="match status" value="1"/>
</dbReference>
<dbReference type="Pfam" id="PF01256">
    <property type="entry name" value="Carb_kinase"/>
    <property type="match status" value="1"/>
</dbReference>
<accession>A0A6B3L694</accession>
<dbReference type="Gene3D" id="3.40.1190.20">
    <property type="match status" value="1"/>
</dbReference>
<evidence type="ECO:0000256" key="7">
    <source>
        <dbReference type="ARBA" id="ARBA00022840"/>
    </source>
</evidence>
<evidence type="ECO:0000256" key="15">
    <source>
        <dbReference type="ARBA" id="ARBA00048238"/>
    </source>
</evidence>
<comment type="subunit">
    <text evidence="17">Homotetramer.</text>
</comment>
<evidence type="ECO:0000313" key="22">
    <source>
        <dbReference type="Proteomes" id="UP000475117"/>
    </source>
</evidence>
<comment type="similarity">
    <text evidence="4 18">In the C-terminal section; belongs to the NnrD/CARKD family.</text>
</comment>
<feature type="binding site" evidence="17">
    <location>
        <position position="437"/>
    </location>
    <ligand>
        <name>AMP</name>
        <dbReference type="ChEBI" id="CHEBI:456215"/>
    </ligand>
</feature>
<evidence type="ECO:0000256" key="4">
    <source>
        <dbReference type="ARBA" id="ARBA00009524"/>
    </source>
</evidence>
<dbReference type="AlphaFoldDB" id="A0A6B3L694"/>
<dbReference type="NCBIfam" id="TIGR00196">
    <property type="entry name" value="yjeF_cterm"/>
    <property type="match status" value="1"/>
</dbReference>
<comment type="catalytic activity">
    <reaction evidence="15 17 18">
        <text>(6S)-NADHX + ADP = AMP + phosphate + NADH + H(+)</text>
        <dbReference type="Rhea" id="RHEA:32223"/>
        <dbReference type="ChEBI" id="CHEBI:15378"/>
        <dbReference type="ChEBI" id="CHEBI:43474"/>
        <dbReference type="ChEBI" id="CHEBI:57945"/>
        <dbReference type="ChEBI" id="CHEBI:64074"/>
        <dbReference type="ChEBI" id="CHEBI:456215"/>
        <dbReference type="ChEBI" id="CHEBI:456216"/>
        <dbReference type="EC" id="4.2.1.136"/>
    </reaction>
</comment>
<evidence type="ECO:0000256" key="14">
    <source>
        <dbReference type="ARBA" id="ARBA00025153"/>
    </source>
</evidence>
<dbReference type="Proteomes" id="UP000475117">
    <property type="component" value="Chromosome"/>
</dbReference>
<feature type="binding site" evidence="17">
    <location>
        <position position="438"/>
    </location>
    <ligand>
        <name>(6S)-NADPHX</name>
        <dbReference type="ChEBI" id="CHEBI:64076"/>
    </ligand>
</feature>
<evidence type="ECO:0000256" key="9">
    <source>
        <dbReference type="ARBA" id="ARBA00022958"/>
    </source>
</evidence>
<comment type="similarity">
    <text evidence="17">Belongs to the NnrD/CARKD family.</text>
</comment>
<dbReference type="Pfam" id="PF03853">
    <property type="entry name" value="YjeF_N"/>
    <property type="match status" value="1"/>
</dbReference>
<evidence type="ECO:0000256" key="11">
    <source>
        <dbReference type="ARBA" id="ARBA00023235"/>
    </source>
</evidence>
<dbReference type="SUPFAM" id="SSF53613">
    <property type="entry name" value="Ribokinase-like"/>
    <property type="match status" value="1"/>
</dbReference>
<sequence>MLVSPQQMLDAEADWMNAHGNAGTLMEKAGLGISRAIAGHFPPHLRRGTLVLALGPGNNAGDACVAARPFAAAGWTIRWIAACPERPLSDLTQKNLAALGECAKKLNSAHEPDPDWPRPLVVVDGLLGIGARPPLRGPVAAATQWINHWRTVHNAFTVSIDLPTGLDGTTGEADTHCIVADLTATVCQPKTGLVTDNASPYVGRLEVIPLPELQPAGDTTHQVTTRQMLAAWLPRPAHDQHKSTAGRVLVVAGSPGMTGAAALTAHAALRSGAGLVTIITHPSSIDQVAARCAPEIMVQPFPSDDHIDWKSFDAVALGPGLGANSDTLACNILRQCPLPVVVDADALNALSRLSVAERSPLLDQPAGPRILTPHPGEFRRLANDLTGTRAERARAFTERHPGSVLLLKGQRTLTGSQDGPLLANPTGHAGMATAGMGDTLTGICAAFAARGLAPAISAAAAAWIHGRAAEIASFLGPRHTAVDSLTASDVIDHIGSALDDLRTL</sequence>
<evidence type="ECO:0000256" key="1">
    <source>
        <dbReference type="ARBA" id="ARBA00000013"/>
    </source>
</evidence>
<evidence type="ECO:0000256" key="3">
    <source>
        <dbReference type="ARBA" id="ARBA00006001"/>
    </source>
</evidence>
<feature type="domain" description="YjeF C-terminal" evidence="19">
    <location>
        <begin position="225"/>
        <end position="501"/>
    </location>
</feature>
<evidence type="ECO:0000256" key="12">
    <source>
        <dbReference type="ARBA" id="ARBA00023239"/>
    </source>
</evidence>
<evidence type="ECO:0000256" key="2">
    <source>
        <dbReference type="ARBA" id="ARBA00000909"/>
    </source>
</evidence>
<evidence type="ECO:0000259" key="20">
    <source>
        <dbReference type="PROSITE" id="PS51385"/>
    </source>
</evidence>
<comment type="function">
    <text evidence="17">Catalyzes the dehydration of the S-form of NAD(P)HX at the expense of ADP, which is converted to AMP. Together with NAD(P)HX epimerase, which catalyzes the epimerization of the S- and R-forms, the enzyme allows the repair of both epimers of NAD(P)HX, a damaged form of NAD(P)H that is a result of enzymatic or heat-dependent hydration.</text>
</comment>
<keyword evidence="9 18" id="KW-0630">Potassium</keyword>
<dbReference type="InterPro" id="IPR030677">
    <property type="entry name" value="Nnr"/>
</dbReference>
<dbReference type="PROSITE" id="PS51385">
    <property type="entry name" value="YJEF_N"/>
    <property type="match status" value="1"/>
</dbReference>
<feature type="binding site" evidence="17">
    <location>
        <position position="320"/>
    </location>
    <ligand>
        <name>(6S)-NADPHX</name>
        <dbReference type="ChEBI" id="CHEBI:64076"/>
    </ligand>
</feature>
<keyword evidence="10 17" id="KW-0520">NAD</keyword>
<dbReference type="GO" id="GO:0046496">
    <property type="term" value="P:nicotinamide nucleotide metabolic process"/>
    <property type="evidence" value="ECO:0007669"/>
    <property type="project" value="UniProtKB-UniRule"/>
</dbReference>
<evidence type="ECO:0000256" key="10">
    <source>
        <dbReference type="ARBA" id="ARBA00023027"/>
    </source>
</evidence>
<evidence type="ECO:0000256" key="5">
    <source>
        <dbReference type="ARBA" id="ARBA00022723"/>
    </source>
</evidence>
<dbReference type="InterPro" id="IPR029056">
    <property type="entry name" value="Ribokinase-like"/>
</dbReference>
<proteinExistence type="inferred from homology"/>
<dbReference type="KEGG" id="soa:G3M56_003435"/>
<evidence type="ECO:0000256" key="18">
    <source>
        <dbReference type="PIRNR" id="PIRNR017184"/>
    </source>
</evidence>
<feature type="binding site" evidence="17">
    <location>
        <begin position="408"/>
        <end position="412"/>
    </location>
    <ligand>
        <name>AMP</name>
        <dbReference type="ChEBI" id="CHEBI:456215"/>
    </ligand>
</feature>
<dbReference type="SUPFAM" id="SSF64153">
    <property type="entry name" value="YjeF N-terminal domain-like"/>
    <property type="match status" value="1"/>
</dbReference>
<feature type="domain" description="YjeF N-terminal" evidence="20">
    <location>
        <begin position="8"/>
        <end position="218"/>
    </location>
</feature>
<dbReference type="HAMAP" id="MF_01965">
    <property type="entry name" value="NADHX_dehydratase"/>
    <property type="match status" value="1"/>
</dbReference>
<gene>
    <name evidence="17" type="primary">nnrD</name>
    <name evidence="21" type="ORF">G3M56_003435</name>
</gene>
<keyword evidence="13" id="KW-0511">Multifunctional enzyme</keyword>
<organism evidence="21 22">
    <name type="scientific">Sulfuriroseicoccus oceanibius</name>
    <dbReference type="NCBI Taxonomy" id="2707525"/>
    <lineage>
        <taxon>Bacteria</taxon>
        <taxon>Pseudomonadati</taxon>
        <taxon>Verrucomicrobiota</taxon>
        <taxon>Verrucomicrobiia</taxon>
        <taxon>Verrucomicrobiales</taxon>
        <taxon>Verrucomicrobiaceae</taxon>
        <taxon>Sulfuriroseicoccus</taxon>
    </lineage>
</organism>
<dbReference type="PANTHER" id="PTHR12592:SF0">
    <property type="entry name" value="ATP-DEPENDENT (S)-NAD(P)H-HYDRATE DEHYDRATASE"/>
    <property type="match status" value="1"/>
</dbReference>
<evidence type="ECO:0000256" key="13">
    <source>
        <dbReference type="ARBA" id="ARBA00023268"/>
    </source>
</evidence>
<feature type="binding site" evidence="17">
    <location>
        <position position="374"/>
    </location>
    <ligand>
        <name>(6S)-NADPHX</name>
        <dbReference type="ChEBI" id="CHEBI:64076"/>
    </ligand>
</feature>
<keyword evidence="5 18" id="KW-0479">Metal-binding</keyword>
<dbReference type="CDD" id="cd01171">
    <property type="entry name" value="YXKO-related"/>
    <property type="match status" value="1"/>
</dbReference>
<evidence type="ECO:0000256" key="6">
    <source>
        <dbReference type="ARBA" id="ARBA00022741"/>
    </source>
</evidence>
<evidence type="ECO:0000256" key="8">
    <source>
        <dbReference type="ARBA" id="ARBA00022857"/>
    </source>
</evidence>
<comment type="cofactor">
    <cofactor evidence="18">
        <name>K(+)</name>
        <dbReference type="ChEBI" id="CHEBI:29103"/>
    </cofactor>
    <text evidence="18">Binds 1 potassium ion per subunit.</text>
</comment>
<keyword evidence="22" id="KW-1185">Reference proteome</keyword>
<protein>
    <recommendedName>
        <fullName evidence="17">ADP-dependent (S)-NAD(P)H-hydrate dehydratase</fullName>
        <ecNumber evidence="17">4.2.1.136</ecNumber>
    </recommendedName>
    <alternativeName>
        <fullName evidence="17">ADP-dependent NAD(P)HX dehydratase</fullName>
    </alternativeName>
</protein>
<keyword evidence="7 17" id="KW-0067">ATP-binding</keyword>
<dbReference type="RefSeq" id="WP_164365645.1">
    <property type="nucleotide sequence ID" value="NZ_CP066776.1"/>
</dbReference>
<comment type="cofactor">
    <cofactor evidence="17">
        <name>Mg(2+)</name>
        <dbReference type="ChEBI" id="CHEBI:18420"/>
    </cofactor>
</comment>
<evidence type="ECO:0000313" key="21">
    <source>
        <dbReference type="EMBL" id="QQL45656.1"/>
    </source>
</evidence>
<dbReference type="GO" id="GO:0052856">
    <property type="term" value="F:NAD(P)HX epimerase activity"/>
    <property type="evidence" value="ECO:0007669"/>
    <property type="project" value="UniProtKB-EC"/>
</dbReference>
<comment type="catalytic activity">
    <reaction evidence="2 18">
        <text>(6R)-NADPHX = (6S)-NADPHX</text>
        <dbReference type="Rhea" id="RHEA:32227"/>
        <dbReference type="ChEBI" id="CHEBI:64076"/>
        <dbReference type="ChEBI" id="CHEBI:64077"/>
        <dbReference type="EC" id="5.1.99.6"/>
    </reaction>
</comment>
<dbReference type="PROSITE" id="PS51383">
    <property type="entry name" value="YJEF_C_3"/>
    <property type="match status" value="1"/>
</dbReference>
<dbReference type="Gene3D" id="3.40.50.10260">
    <property type="entry name" value="YjeF N-terminal domain"/>
    <property type="match status" value="1"/>
</dbReference>
<keyword evidence="8 17" id="KW-0521">NADP</keyword>
<dbReference type="EMBL" id="CP066776">
    <property type="protein sequence ID" value="QQL45656.1"/>
    <property type="molecule type" value="Genomic_DNA"/>
</dbReference>
<dbReference type="InterPro" id="IPR000631">
    <property type="entry name" value="CARKD"/>
</dbReference>
<comment type="function">
    <text evidence="14 18">Bifunctional enzyme that catalyzes the epimerization of the S- and R-forms of NAD(P)HX and the dehydration of the S-form of NAD(P)HX at the expense of ADP, which is converted to AMP. This allows the repair of both epimers of NAD(P)HX, a damaged form of NAD(P)H that is a result of enzymatic or heat-dependent hydration.</text>
</comment>
<reference evidence="21 22" key="1">
    <citation type="submission" date="2020-12" db="EMBL/GenBank/DDBJ databases">
        <title>Sulforoseuscoccus oceanibium gen. nov., sp. nov., a representative of the phylum Verrucomicrobia with special cytoplasmic membrane, and proposal of Sulforoseuscoccusaceae fam. nov.</title>
        <authorList>
            <person name="Xi F."/>
        </authorList>
    </citation>
    <scope>NUCLEOTIDE SEQUENCE [LARGE SCALE GENOMIC DNA]</scope>
    <source>
        <strain evidence="21 22">T37</strain>
    </source>
</reference>
<keyword evidence="12 17" id="KW-0456">Lyase</keyword>
<dbReference type="InterPro" id="IPR017953">
    <property type="entry name" value="Carbohydrate_kinase_pred_CS"/>
</dbReference>
<comment type="catalytic activity">
    <reaction evidence="1 18">
        <text>(6R)-NADHX = (6S)-NADHX</text>
        <dbReference type="Rhea" id="RHEA:32215"/>
        <dbReference type="ChEBI" id="CHEBI:64074"/>
        <dbReference type="ChEBI" id="CHEBI:64075"/>
        <dbReference type="EC" id="5.1.99.6"/>
    </reaction>
</comment>
<dbReference type="PANTHER" id="PTHR12592">
    <property type="entry name" value="ATP-DEPENDENT (S)-NAD(P)H-HYDRATE DEHYDRATASE FAMILY MEMBER"/>
    <property type="match status" value="1"/>
</dbReference>
<dbReference type="GO" id="GO:0052855">
    <property type="term" value="F:ADP-dependent NAD(P)H-hydrate dehydratase activity"/>
    <property type="evidence" value="ECO:0007669"/>
    <property type="project" value="UniProtKB-UniRule"/>
</dbReference>
<dbReference type="GO" id="GO:0046872">
    <property type="term" value="F:metal ion binding"/>
    <property type="evidence" value="ECO:0007669"/>
    <property type="project" value="UniProtKB-UniRule"/>
</dbReference>
<dbReference type="GO" id="GO:0005524">
    <property type="term" value="F:ATP binding"/>
    <property type="evidence" value="ECO:0007669"/>
    <property type="project" value="UniProtKB-UniRule"/>
</dbReference>
<dbReference type="PROSITE" id="PS01049">
    <property type="entry name" value="YJEF_C_1"/>
    <property type="match status" value="1"/>
</dbReference>
<dbReference type="PIRSF" id="PIRSF017184">
    <property type="entry name" value="Nnr"/>
    <property type="match status" value="1"/>
</dbReference>
<evidence type="ECO:0000259" key="19">
    <source>
        <dbReference type="PROSITE" id="PS51383"/>
    </source>
</evidence>
<evidence type="ECO:0000256" key="16">
    <source>
        <dbReference type="ARBA" id="ARBA00049209"/>
    </source>
</evidence>
<evidence type="ECO:0000256" key="17">
    <source>
        <dbReference type="HAMAP-Rule" id="MF_01965"/>
    </source>
</evidence>
<keyword evidence="6 17" id="KW-0547">Nucleotide-binding</keyword>
<feature type="binding site" evidence="17">
    <location>
        <position position="260"/>
    </location>
    <ligand>
        <name>(6S)-NADPHX</name>
        <dbReference type="ChEBI" id="CHEBI:64076"/>
    </ligand>
</feature>
<name>A0A6B3L694_9BACT</name>
<dbReference type="EC" id="4.2.1.136" evidence="17"/>
<comment type="similarity">
    <text evidence="3 18">In the N-terminal section; belongs to the NnrE/AIBP family.</text>
</comment>
<dbReference type="InterPro" id="IPR004443">
    <property type="entry name" value="YjeF_N_dom"/>
</dbReference>